<dbReference type="Proteomes" id="UP000197007">
    <property type="component" value="Chromosome"/>
</dbReference>
<gene>
    <name evidence="2" type="ORF">CBG49_07085</name>
</gene>
<evidence type="ECO:0000313" key="2">
    <source>
        <dbReference type="EMBL" id="ASF42858.1"/>
    </source>
</evidence>
<dbReference type="InterPro" id="IPR045743">
    <property type="entry name" value="DUF6089"/>
</dbReference>
<keyword evidence="3" id="KW-1185">Reference proteome</keyword>
<accession>A0A1Z4BNK6</accession>
<protein>
    <recommendedName>
        <fullName evidence="1">DUF6089 domain-containing protein</fullName>
    </recommendedName>
</protein>
<evidence type="ECO:0000313" key="3">
    <source>
        <dbReference type="Proteomes" id="UP000197007"/>
    </source>
</evidence>
<evidence type="ECO:0000259" key="1">
    <source>
        <dbReference type="Pfam" id="PF19573"/>
    </source>
</evidence>
<organism evidence="2 3">
    <name type="scientific">Capnocytophaga endodontalis</name>
    <dbReference type="NCBI Taxonomy" id="2708117"/>
    <lineage>
        <taxon>Bacteria</taxon>
        <taxon>Pseudomonadati</taxon>
        <taxon>Bacteroidota</taxon>
        <taxon>Flavobacteriia</taxon>
        <taxon>Flavobacteriales</taxon>
        <taxon>Flavobacteriaceae</taxon>
        <taxon>Capnocytophaga</taxon>
    </lineage>
</organism>
<dbReference type="SUPFAM" id="SSF56925">
    <property type="entry name" value="OMPA-like"/>
    <property type="match status" value="1"/>
</dbReference>
<reference evidence="3" key="1">
    <citation type="submission" date="2017-06" db="EMBL/GenBank/DDBJ databases">
        <title>Complete genome sequence of Capnocytophaga sp. KCOM 1579 (=ChDC OS43) isolated from a human refractory periapical abscess lesion.</title>
        <authorList>
            <person name="Kook J.-K."/>
            <person name="Park S.-N."/>
            <person name="Lim Y.K."/>
            <person name="Roh H."/>
        </authorList>
    </citation>
    <scope>NUCLEOTIDE SEQUENCE [LARGE SCALE GENOMIC DNA]</scope>
    <source>
        <strain evidence="3">ChDC OS43</strain>
    </source>
</reference>
<dbReference type="Pfam" id="PF19573">
    <property type="entry name" value="DUF6089"/>
    <property type="match status" value="1"/>
</dbReference>
<name>A0A1Z4BNK6_9FLAO</name>
<dbReference type="AlphaFoldDB" id="A0A1Z4BNK6"/>
<dbReference type="EMBL" id="CP022022">
    <property type="protein sequence ID" value="ASF42858.1"/>
    <property type="molecule type" value="Genomic_DNA"/>
</dbReference>
<proteinExistence type="predicted"/>
<feature type="domain" description="DUF6089" evidence="1">
    <location>
        <begin position="4"/>
        <end position="231"/>
    </location>
</feature>
<dbReference type="KEGG" id="capn:CBG49_07085"/>
<sequence length="232" mass="26557">MYKKLYIVFIVLVAQLASAQRYELGVFLGGSNPIADIGRTHYVYPNEFAFGGLFKWNFHERMSARVQITKTVISGNDAQSDIPGKRNRQFAFRTDVTDMTAGVEWHFFSYKIKNLLDRPITPYIFGGITGFWHDDLYFDPAYPKPTDAIDTSRRDFDFAVPVAFGVKAKITNRLVLAGEVMFHFTLTNNLDGTAPKNRPFVFGNIGRSYDWYTLSGLTLTYTFGEWPCYCRN</sequence>
<dbReference type="Gene3D" id="2.40.160.20">
    <property type="match status" value="1"/>
</dbReference>
<dbReference type="RefSeq" id="WP_009412817.1">
    <property type="nucleotide sequence ID" value="NZ_CP022022.1"/>
</dbReference>
<dbReference type="InterPro" id="IPR011250">
    <property type="entry name" value="OMP/PagP_B-barrel"/>
</dbReference>